<keyword evidence="2" id="KW-1185">Reference proteome</keyword>
<proteinExistence type="predicted"/>
<dbReference type="EMBL" id="JAWWNJ010000124">
    <property type="protein sequence ID" value="KAK6988287.1"/>
    <property type="molecule type" value="Genomic_DNA"/>
</dbReference>
<sequence length="81" mass="8878">VKCKLCAASVKVNIMRNHVGQHILYAMRDKLDPKLPPEVIVGAEPCGWCGLEGECHTQLTHSAKKKNSTGVQITSTCPYMI</sequence>
<evidence type="ECO:0000313" key="1">
    <source>
        <dbReference type="EMBL" id="KAK6988287.1"/>
    </source>
</evidence>
<protein>
    <recommendedName>
        <fullName evidence="3">C2H2-type domain-containing protein</fullName>
    </recommendedName>
</protein>
<gene>
    <name evidence="1" type="ORF">R3P38DRAFT_2573521</name>
</gene>
<evidence type="ECO:0000313" key="2">
    <source>
        <dbReference type="Proteomes" id="UP001362999"/>
    </source>
</evidence>
<dbReference type="Proteomes" id="UP001362999">
    <property type="component" value="Unassembled WGS sequence"/>
</dbReference>
<accession>A0AAV9ZPM2</accession>
<reference evidence="1 2" key="1">
    <citation type="journal article" date="2024" name="J Genomics">
        <title>Draft genome sequencing and assembly of Favolaschia claudopus CIRM-BRFM 2984 isolated from oak limbs.</title>
        <authorList>
            <person name="Navarro D."/>
            <person name="Drula E."/>
            <person name="Chaduli D."/>
            <person name="Cazenave R."/>
            <person name="Ahrendt S."/>
            <person name="Wang J."/>
            <person name="Lipzen A."/>
            <person name="Daum C."/>
            <person name="Barry K."/>
            <person name="Grigoriev I.V."/>
            <person name="Favel A."/>
            <person name="Rosso M.N."/>
            <person name="Martin F."/>
        </authorList>
    </citation>
    <scope>NUCLEOTIDE SEQUENCE [LARGE SCALE GENOMIC DNA]</scope>
    <source>
        <strain evidence="1 2">CIRM-BRFM 2984</strain>
    </source>
</reference>
<dbReference type="AlphaFoldDB" id="A0AAV9ZPM2"/>
<organism evidence="1 2">
    <name type="scientific">Favolaschia claudopus</name>
    <dbReference type="NCBI Taxonomy" id="2862362"/>
    <lineage>
        <taxon>Eukaryota</taxon>
        <taxon>Fungi</taxon>
        <taxon>Dikarya</taxon>
        <taxon>Basidiomycota</taxon>
        <taxon>Agaricomycotina</taxon>
        <taxon>Agaricomycetes</taxon>
        <taxon>Agaricomycetidae</taxon>
        <taxon>Agaricales</taxon>
        <taxon>Marasmiineae</taxon>
        <taxon>Mycenaceae</taxon>
        <taxon>Favolaschia</taxon>
    </lineage>
</organism>
<evidence type="ECO:0008006" key="3">
    <source>
        <dbReference type="Google" id="ProtNLM"/>
    </source>
</evidence>
<feature type="non-terminal residue" evidence="1">
    <location>
        <position position="1"/>
    </location>
</feature>
<comment type="caution">
    <text evidence="1">The sequence shown here is derived from an EMBL/GenBank/DDBJ whole genome shotgun (WGS) entry which is preliminary data.</text>
</comment>
<name>A0AAV9ZPM2_9AGAR</name>